<evidence type="ECO:0000313" key="5">
    <source>
        <dbReference type="Proteomes" id="UP000583101"/>
    </source>
</evidence>
<dbReference type="OrthoDB" id="966005at2"/>
<proteinExistence type="predicted"/>
<dbReference type="Proteomes" id="UP000583101">
    <property type="component" value="Unassembled WGS sequence"/>
</dbReference>
<reference evidence="3 4" key="1">
    <citation type="journal article" date="2016" name="Int. J. Syst. Evol. Microbiol.">
        <title>Proposal of Mucilaginibacter phyllosphaerae sp. nov. isolated from the phyllosphere of Galium album.</title>
        <authorList>
            <person name="Aydogan E.L."/>
            <person name="Busse H.J."/>
            <person name="Moser G."/>
            <person name="Muller C."/>
            <person name="Kampfer P."/>
            <person name="Glaeser S.P."/>
        </authorList>
    </citation>
    <scope>NUCLEOTIDE SEQUENCE [LARGE SCALE GENOMIC DNA]</scope>
    <source>
        <strain evidence="3 4">PP-F2FG21</strain>
    </source>
</reference>
<dbReference type="RefSeq" id="WP_134334996.1">
    <property type="nucleotide sequence ID" value="NZ_BMCZ01000001.1"/>
</dbReference>
<comment type="caution">
    <text evidence="3">The sequence shown here is derived from an EMBL/GenBank/DDBJ whole genome shotgun (WGS) entry which is preliminary data.</text>
</comment>
<evidence type="ECO:0000313" key="2">
    <source>
        <dbReference type="EMBL" id="MBB3967793.1"/>
    </source>
</evidence>
<dbReference type="AlphaFoldDB" id="A0A4Y8AKZ6"/>
<feature type="signal peptide" evidence="1">
    <location>
        <begin position="1"/>
        <end position="21"/>
    </location>
</feature>
<gene>
    <name evidence="3" type="ORF">E2R65_03055</name>
    <name evidence="2" type="ORF">GGR35_000379</name>
</gene>
<organism evidence="3 4">
    <name type="scientific">Mucilaginibacter phyllosphaerae</name>
    <dbReference type="NCBI Taxonomy" id="1812349"/>
    <lineage>
        <taxon>Bacteria</taxon>
        <taxon>Pseudomonadati</taxon>
        <taxon>Bacteroidota</taxon>
        <taxon>Sphingobacteriia</taxon>
        <taxon>Sphingobacteriales</taxon>
        <taxon>Sphingobacteriaceae</taxon>
        <taxon>Mucilaginibacter</taxon>
    </lineage>
</organism>
<reference evidence="2 5" key="3">
    <citation type="submission" date="2020-08" db="EMBL/GenBank/DDBJ databases">
        <title>Genomic Encyclopedia of Type Strains, Phase IV (KMG-IV): sequencing the most valuable type-strain genomes for metagenomic binning, comparative biology and taxonomic classification.</title>
        <authorList>
            <person name="Goeker M."/>
        </authorList>
    </citation>
    <scope>NUCLEOTIDE SEQUENCE [LARGE SCALE GENOMIC DNA]</scope>
    <source>
        <strain evidence="2 5">DSM 100995</strain>
    </source>
</reference>
<dbReference type="Proteomes" id="UP000297248">
    <property type="component" value="Unassembled WGS sequence"/>
</dbReference>
<evidence type="ECO:0000256" key="1">
    <source>
        <dbReference type="SAM" id="SignalP"/>
    </source>
</evidence>
<sequence>MIKSLQSFLLVALCISCVAVSAQKLPQADSVQNSYLNKRAKTFFFELFGPGSVYSLNYDTRFKNKQDGLGGRAGISFYADSETSFFTVPLVVNYLLGKRGKYFEVGAGVTLYTFKSDSYDGFFDNGGSDSYQLGDVSYYRSAKREYGLLGTFNFGYRYQPIDGGFSFRAGVSPVFSTHKVIPYWPYLSFGYAF</sequence>
<feature type="chain" id="PRO_5044616765" description="DUF3575 domain-containing protein" evidence="1">
    <location>
        <begin position="22"/>
        <end position="193"/>
    </location>
</feature>
<evidence type="ECO:0008006" key="6">
    <source>
        <dbReference type="Google" id="ProtNLM"/>
    </source>
</evidence>
<keyword evidence="1" id="KW-0732">Signal</keyword>
<protein>
    <recommendedName>
        <fullName evidence="6">DUF3575 domain-containing protein</fullName>
    </recommendedName>
</protein>
<evidence type="ECO:0000313" key="3">
    <source>
        <dbReference type="EMBL" id="TEW69161.1"/>
    </source>
</evidence>
<reference evidence="3" key="2">
    <citation type="submission" date="2019-03" db="EMBL/GenBank/DDBJ databases">
        <authorList>
            <person name="Yan Y.-Q."/>
            <person name="Du Z.-J."/>
        </authorList>
    </citation>
    <scope>NUCLEOTIDE SEQUENCE</scope>
    <source>
        <strain evidence="3">PP-F2FG21</strain>
    </source>
</reference>
<accession>A0A4Y8AKZ6</accession>
<evidence type="ECO:0000313" key="4">
    <source>
        <dbReference type="Proteomes" id="UP000297248"/>
    </source>
</evidence>
<dbReference type="EMBL" id="JACIEG010000001">
    <property type="protein sequence ID" value="MBB3967793.1"/>
    <property type="molecule type" value="Genomic_DNA"/>
</dbReference>
<keyword evidence="5" id="KW-1185">Reference proteome</keyword>
<name>A0A4Y8AKZ6_9SPHI</name>
<dbReference type="EMBL" id="SNQG01000001">
    <property type="protein sequence ID" value="TEW69161.1"/>
    <property type="molecule type" value="Genomic_DNA"/>
</dbReference>